<protein>
    <submittedName>
        <fullName evidence="2">Uncharacterized protein</fullName>
    </submittedName>
</protein>
<feature type="region of interest" description="Disordered" evidence="1">
    <location>
        <begin position="1"/>
        <end position="52"/>
    </location>
</feature>
<comment type="caution">
    <text evidence="2">The sequence shown here is derived from an EMBL/GenBank/DDBJ whole genome shotgun (WGS) entry which is preliminary data.</text>
</comment>
<evidence type="ECO:0000313" key="2">
    <source>
        <dbReference type="EMBL" id="MDR7270935.1"/>
    </source>
</evidence>
<evidence type="ECO:0000256" key="1">
    <source>
        <dbReference type="SAM" id="MobiDB-lite"/>
    </source>
</evidence>
<sequence>MTVSPSPNPALLNAGVPGRSPEGTATLAASSREHFASAGRLGSGPALGPQED</sequence>
<gene>
    <name evidence="2" type="ORF">J2X20_003593</name>
</gene>
<keyword evidence="3" id="KW-1185">Reference proteome</keyword>
<evidence type="ECO:0000313" key="3">
    <source>
        <dbReference type="Proteomes" id="UP001180453"/>
    </source>
</evidence>
<name>A0ABU1YRR3_ROSSA</name>
<reference evidence="2 3" key="1">
    <citation type="submission" date="2023-07" db="EMBL/GenBank/DDBJ databases">
        <title>Sorghum-associated microbial communities from plants grown in Nebraska, USA.</title>
        <authorList>
            <person name="Schachtman D."/>
        </authorList>
    </citation>
    <scope>NUCLEOTIDE SEQUENCE [LARGE SCALE GENOMIC DNA]</scope>
    <source>
        <strain evidence="2 3">BE314</strain>
    </source>
</reference>
<dbReference type="Proteomes" id="UP001180453">
    <property type="component" value="Unassembled WGS sequence"/>
</dbReference>
<organism evidence="2 3">
    <name type="scientific">Roseateles saccharophilus</name>
    <name type="common">Pseudomonas saccharophila</name>
    <dbReference type="NCBI Taxonomy" id="304"/>
    <lineage>
        <taxon>Bacteria</taxon>
        <taxon>Pseudomonadati</taxon>
        <taxon>Pseudomonadota</taxon>
        <taxon>Betaproteobacteria</taxon>
        <taxon>Burkholderiales</taxon>
        <taxon>Sphaerotilaceae</taxon>
        <taxon>Roseateles</taxon>
    </lineage>
</organism>
<accession>A0ABU1YRR3</accession>
<proteinExistence type="predicted"/>
<dbReference type="EMBL" id="JAVDXU010000002">
    <property type="protein sequence ID" value="MDR7270935.1"/>
    <property type="molecule type" value="Genomic_DNA"/>
</dbReference>